<organism evidence="3 4">
    <name type="scientific">Microbacterium testaceum</name>
    <name type="common">Aureobacterium testaceum</name>
    <name type="synonym">Brevibacterium testaceum</name>
    <dbReference type="NCBI Taxonomy" id="2033"/>
    <lineage>
        <taxon>Bacteria</taxon>
        <taxon>Bacillati</taxon>
        <taxon>Actinomycetota</taxon>
        <taxon>Actinomycetes</taxon>
        <taxon>Micrococcales</taxon>
        <taxon>Microbacteriaceae</taxon>
        <taxon>Microbacterium</taxon>
    </lineage>
</organism>
<dbReference type="Pfam" id="PF03123">
    <property type="entry name" value="CAT_RBD"/>
    <property type="match status" value="1"/>
</dbReference>
<dbReference type="PATRIC" id="fig|2033.5.peg.1308"/>
<dbReference type="PANTHER" id="PTHR30185">
    <property type="entry name" value="CRYPTIC BETA-GLUCOSIDE BGL OPERON ANTITERMINATOR"/>
    <property type="match status" value="1"/>
</dbReference>
<evidence type="ECO:0000313" key="3">
    <source>
        <dbReference type="EMBL" id="KTS14372.1"/>
    </source>
</evidence>
<dbReference type="InterPro" id="IPR036634">
    <property type="entry name" value="PRD_sf"/>
</dbReference>
<accession>A0A147FD06</accession>
<feature type="domain" description="PRD" evidence="2">
    <location>
        <begin position="66"/>
        <end position="170"/>
    </location>
</feature>
<reference evidence="3 4" key="1">
    <citation type="journal article" date="2016" name="Front. Microbiol.">
        <title>Genomic Resource of Rice Seed Associated Bacteria.</title>
        <authorList>
            <person name="Midha S."/>
            <person name="Bansal K."/>
            <person name="Sharma S."/>
            <person name="Kumar N."/>
            <person name="Patil P.P."/>
            <person name="Chaudhry V."/>
            <person name="Patil P.B."/>
        </authorList>
    </citation>
    <scope>NUCLEOTIDE SEQUENCE [LARGE SCALE GENOMIC DNA]</scope>
    <source>
        <strain evidence="3 4">RSA3</strain>
    </source>
</reference>
<name>A0A147FD06_MICTE</name>
<dbReference type="InterPro" id="IPR011608">
    <property type="entry name" value="PRD"/>
</dbReference>
<dbReference type="SUPFAM" id="SSF50151">
    <property type="entry name" value="SacY-like RNA-binding domain"/>
    <property type="match status" value="1"/>
</dbReference>
<dbReference type="PROSITE" id="PS51372">
    <property type="entry name" value="PRD_2"/>
    <property type="match status" value="2"/>
</dbReference>
<dbReference type="InterPro" id="IPR050661">
    <property type="entry name" value="BglG_antiterminators"/>
</dbReference>
<dbReference type="OrthoDB" id="9813552at2"/>
<dbReference type="InterPro" id="IPR036650">
    <property type="entry name" value="CAT_RNA-bd_dom_sf"/>
</dbReference>
<comment type="caution">
    <text evidence="3">The sequence shown here is derived from an EMBL/GenBank/DDBJ whole genome shotgun (WGS) entry which is preliminary data.</text>
</comment>
<dbReference type="EMBL" id="LDRV01000001">
    <property type="protein sequence ID" value="KTS14372.1"/>
    <property type="molecule type" value="Genomic_DNA"/>
</dbReference>
<dbReference type="GO" id="GO:0003723">
    <property type="term" value="F:RNA binding"/>
    <property type="evidence" value="ECO:0007669"/>
    <property type="project" value="InterPro"/>
</dbReference>
<dbReference type="Pfam" id="PF00874">
    <property type="entry name" value="PRD"/>
    <property type="match status" value="2"/>
</dbReference>
<gene>
    <name evidence="3" type="ORF">RSA3_00230</name>
</gene>
<dbReference type="Gene3D" id="2.30.24.10">
    <property type="entry name" value="CAT RNA-binding domain"/>
    <property type="match status" value="1"/>
</dbReference>
<dbReference type="GO" id="GO:0006355">
    <property type="term" value="P:regulation of DNA-templated transcription"/>
    <property type="evidence" value="ECO:0007669"/>
    <property type="project" value="InterPro"/>
</dbReference>
<dbReference type="Gene3D" id="1.10.1790.10">
    <property type="entry name" value="PRD domain"/>
    <property type="match status" value="2"/>
</dbReference>
<protein>
    <submittedName>
        <fullName evidence="3">Transcription antiterminator BglG</fullName>
    </submittedName>
</protein>
<evidence type="ECO:0000256" key="1">
    <source>
        <dbReference type="ARBA" id="ARBA00022737"/>
    </source>
</evidence>
<proteinExistence type="predicted"/>
<dbReference type="InterPro" id="IPR004341">
    <property type="entry name" value="CAT_RNA-bd_dom"/>
</dbReference>
<keyword evidence="1" id="KW-0677">Repeat</keyword>
<dbReference type="RefSeq" id="WP_058595847.1">
    <property type="nucleotide sequence ID" value="NZ_LDRU01000026.1"/>
</dbReference>
<evidence type="ECO:0000259" key="2">
    <source>
        <dbReference type="PROSITE" id="PS51372"/>
    </source>
</evidence>
<dbReference type="SUPFAM" id="SSF63520">
    <property type="entry name" value="PTS-regulatory domain, PRD"/>
    <property type="match status" value="2"/>
</dbReference>
<feature type="domain" description="PRD" evidence="2">
    <location>
        <begin position="171"/>
        <end position="279"/>
    </location>
</feature>
<dbReference type="AlphaFoldDB" id="A0A147FD06"/>
<sequence length="279" mass="31085">MQIIKKVLNSSVVLVEDDRGVERVLLGKGIGFAHRPGDVVPPGAHDRVFVELRETDQRNFVDLVSQIPVDFVELTRRIVADAESEGLEFDPHIYLALTDHLHFAIERERRGIAIVNRLVAEVRNLYPLEHRIGLRAVGLLREKFGVDIPTDEAANIAFHLVNAQVGREDMDAAGVVSLVASIIKIVTHASTIAVVGDDLHGARFLTHLHFFAERLFAERMLGDDDFLLQTMRTRHPDAVTTAERVRTFIDREYGVAVPDEEVAYLALHIARASLPAASD</sequence>
<dbReference type="SMART" id="SM01061">
    <property type="entry name" value="CAT_RBD"/>
    <property type="match status" value="1"/>
</dbReference>
<evidence type="ECO:0000313" key="4">
    <source>
        <dbReference type="Proteomes" id="UP000072189"/>
    </source>
</evidence>
<dbReference type="Proteomes" id="UP000072189">
    <property type="component" value="Unassembled WGS sequence"/>
</dbReference>
<dbReference type="PANTHER" id="PTHR30185:SF15">
    <property type="entry name" value="CRYPTIC BETA-GLUCOSIDE BGL OPERON ANTITERMINATOR"/>
    <property type="match status" value="1"/>
</dbReference>